<keyword evidence="12" id="KW-1185">Reference proteome</keyword>
<comment type="catalytic activity">
    <reaction evidence="8 9">
        <text>hydroxymethylbilane = uroporphyrinogen III + H2O</text>
        <dbReference type="Rhea" id="RHEA:18965"/>
        <dbReference type="ChEBI" id="CHEBI:15377"/>
        <dbReference type="ChEBI" id="CHEBI:57308"/>
        <dbReference type="ChEBI" id="CHEBI:57845"/>
        <dbReference type="EC" id="4.2.1.75"/>
    </reaction>
</comment>
<keyword evidence="5 9" id="KW-0627">Porphyrin biosynthesis</keyword>
<dbReference type="Proteomes" id="UP000319499">
    <property type="component" value="Unassembled WGS sequence"/>
</dbReference>
<organism evidence="11 12">
    <name type="scientific">Apibacter muscae</name>
    <dbReference type="NCBI Taxonomy" id="2509004"/>
    <lineage>
        <taxon>Bacteria</taxon>
        <taxon>Pseudomonadati</taxon>
        <taxon>Bacteroidota</taxon>
        <taxon>Flavobacteriia</taxon>
        <taxon>Flavobacteriales</taxon>
        <taxon>Weeksellaceae</taxon>
        <taxon>Apibacter</taxon>
    </lineage>
</organism>
<dbReference type="GO" id="GO:0006780">
    <property type="term" value="P:uroporphyrinogen III biosynthetic process"/>
    <property type="evidence" value="ECO:0007669"/>
    <property type="project" value="UniProtKB-UniRule"/>
</dbReference>
<dbReference type="OrthoDB" id="1523900at2"/>
<sequence length="218" mass="24649">MKKVLVTSTFTLPEENDKRLQIDYIPFIETEIYPESMIIPYLPKEVNSFIVTSGNAVQAINNIELEGDFYVVGKNTAKELFGQNREISFISNYAEDLLERMLETEVKKYVFFKGNLSLSTLPDSLRKNGVEVIGVECYKTTLKPSKINEKYDALVFMSPSAVKSYLSMNLIPRDTLVFVSGKTTAKAVKDLAGDLPVYYPEETTKESLLTLIKETIND</sequence>
<evidence type="ECO:0000313" key="12">
    <source>
        <dbReference type="Proteomes" id="UP000319499"/>
    </source>
</evidence>
<dbReference type="GO" id="GO:0006782">
    <property type="term" value="P:protoporphyrinogen IX biosynthetic process"/>
    <property type="evidence" value="ECO:0007669"/>
    <property type="project" value="UniProtKB-UniRule"/>
</dbReference>
<dbReference type="Pfam" id="PF02602">
    <property type="entry name" value="HEM4"/>
    <property type="match status" value="1"/>
</dbReference>
<evidence type="ECO:0000256" key="4">
    <source>
        <dbReference type="ARBA" id="ARBA00023239"/>
    </source>
</evidence>
<evidence type="ECO:0000256" key="1">
    <source>
        <dbReference type="ARBA" id="ARBA00004772"/>
    </source>
</evidence>
<dbReference type="SUPFAM" id="SSF69618">
    <property type="entry name" value="HemD-like"/>
    <property type="match status" value="1"/>
</dbReference>
<dbReference type="EC" id="4.2.1.75" evidence="3 9"/>
<keyword evidence="4 9" id="KW-0456">Lyase</keyword>
<name>A0A563DGL8_9FLAO</name>
<protein>
    <recommendedName>
        <fullName evidence="7 9">Uroporphyrinogen-III synthase</fullName>
        <ecNumber evidence="3 9">4.2.1.75</ecNumber>
    </recommendedName>
</protein>
<dbReference type="Gene3D" id="3.40.50.10090">
    <property type="match status" value="2"/>
</dbReference>
<evidence type="ECO:0000256" key="7">
    <source>
        <dbReference type="ARBA" id="ARBA00040167"/>
    </source>
</evidence>
<evidence type="ECO:0000256" key="6">
    <source>
        <dbReference type="ARBA" id="ARBA00037589"/>
    </source>
</evidence>
<dbReference type="InterPro" id="IPR003754">
    <property type="entry name" value="4pyrrol_synth_uPrphyn_synth"/>
</dbReference>
<dbReference type="PANTHER" id="PTHR38042">
    <property type="entry name" value="UROPORPHYRINOGEN-III SYNTHASE, CHLOROPLASTIC"/>
    <property type="match status" value="1"/>
</dbReference>
<comment type="function">
    <text evidence="6 9">Catalyzes cyclization of the linear tetrapyrrole, hydroxymethylbilane, to the macrocyclic uroporphyrinogen III.</text>
</comment>
<dbReference type="PANTHER" id="PTHR38042:SF1">
    <property type="entry name" value="UROPORPHYRINOGEN-III SYNTHASE, CHLOROPLASTIC"/>
    <property type="match status" value="1"/>
</dbReference>
<feature type="domain" description="Tetrapyrrole biosynthesis uroporphyrinogen III synthase" evidence="10">
    <location>
        <begin position="25"/>
        <end position="209"/>
    </location>
</feature>
<comment type="caution">
    <text evidence="11">The sequence shown here is derived from an EMBL/GenBank/DDBJ whole genome shotgun (WGS) entry which is preliminary data.</text>
</comment>
<comment type="similarity">
    <text evidence="2 9">Belongs to the uroporphyrinogen-III synthase family.</text>
</comment>
<dbReference type="InterPro" id="IPR039793">
    <property type="entry name" value="UROS/Hem4"/>
</dbReference>
<dbReference type="GO" id="GO:0004852">
    <property type="term" value="F:uroporphyrinogen-III synthase activity"/>
    <property type="evidence" value="ECO:0007669"/>
    <property type="project" value="UniProtKB-UniRule"/>
</dbReference>
<evidence type="ECO:0000256" key="8">
    <source>
        <dbReference type="ARBA" id="ARBA00048617"/>
    </source>
</evidence>
<evidence type="ECO:0000256" key="3">
    <source>
        <dbReference type="ARBA" id="ARBA00013109"/>
    </source>
</evidence>
<gene>
    <name evidence="11" type="ORF">ETU09_03970</name>
</gene>
<dbReference type="AlphaFoldDB" id="A0A563DGL8"/>
<evidence type="ECO:0000256" key="9">
    <source>
        <dbReference type="RuleBase" id="RU366031"/>
    </source>
</evidence>
<evidence type="ECO:0000256" key="2">
    <source>
        <dbReference type="ARBA" id="ARBA00008133"/>
    </source>
</evidence>
<evidence type="ECO:0000313" key="11">
    <source>
        <dbReference type="EMBL" id="TWP29003.1"/>
    </source>
</evidence>
<evidence type="ECO:0000259" key="10">
    <source>
        <dbReference type="Pfam" id="PF02602"/>
    </source>
</evidence>
<evidence type="ECO:0000256" key="5">
    <source>
        <dbReference type="ARBA" id="ARBA00023244"/>
    </source>
</evidence>
<dbReference type="EMBL" id="SELH01000016">
    <property type="protein sequence ID" value="TWP29003.1"/>
    <property type="molecule type" value="Genomic_DNA"/>
</dbReference>
<dbReference type="RefSeq" id="WP_146292052.1">
    <property type="nucleotide sequence ID" value="NZ_SELH01000016.1"/>
</dbReference>
<comment type="pathway">
    <text evidence="1 9">Porphyrin-containing compound metabolism; protoporphyrin-IX biosynthesis; coproporphyrinogen-III from 5-aminolevulinate: step 3/4.</text>
</comment>
<dbReference type="InterPro" id="IPR036108">
    <property type="entry name" value="4pyrrol_syn_uPrphyn_synt_sf"/>
</dbReference>
<dbReference type="CDD" id="cd06578">
    <property type="entry name" value="HemD"/>
    <property type="match status" value="1"/>
</dbReference>
<proteinExistence type="inferred from homology"/>
<accession>A0A563DGL8</accession>
<reference evidence="11 12" key="1">
    <citation type="submission" date="2019-02" db="EMBL/GenBank/DDBJ databases">
        <title>Apibacter muscae sp. nov.: a novel member of the house fly microbiota.</title>
        <authorList>
            <person name="Park R."/>
        </authorList>
    </citation>
    <scope>NUCLEOTIDE SEQUENCE [LARGE SCALE GENOMIC DNA]</scope>
    <source>
        <strain evidence="11 12">AL1</strain>
    </source>
</reference>